<feature type="transmembrane region" description="Helical" evidence="1">
    <location>
        <begin position="12"/>
        <end position="33"/>
    </location>
</feature>
<dbReference type="EMBL" id="UFQT01000822">
    <property type="protein sequence ID" value="SSX27402.1"/>
    <property type="molecule type" value="Genomic_DNA"/>
</dbReference>
<organism evidence="3">
    <name type="scientific">Culicoides sonorensis</name>
    <name type="common">Biting midge</name>
    <dbReference type="NCBI Taxonomy" id="179676"/>
    <lineage>
        <taxon>Eukaryota</taxon>
        <taxon>Metazoa</taxon>
        <taxon>Ecdysozoa</taxon>
        <taxon>Arthropoda</taxon>
        <taxon>Hexapoda</taxon>
        <taxon>Insecta</taxon>
        <taxon>Pterygota</taxon>
        <taxon>Neoptera</taxon>
        <taxon>Endopterygota</taxon>
        <taxon>Diptera</taxon>
        <taxon>Nematocera</taxon>
        <taxon>Chironomoidea</taxon>
        <taxon>Ceratopogonidae</taxon>
        <taxon>Ceratopogoninae</taxon>
        <taxon>Culicoides</taxon>
        <taxon>Monoculicoides</taxon>
    </lineage>
</organism>
<keyword evidence="1" id="KW-0812">Transmembrane</keyword>
<keyword evidence="1" id="KW-0472">Membrane</keyword>
<evidence type="ECO:0000313" key="3">
    <source>
        <dbReference type="EMBL" id="SSX27402.1"/>
    </source>
</evidence>
<evidence type="ECO:0000313" key="2">
    <source>
        <dbReference type="EMBL" id="SSX07059.1"/>
    </source>
</evidence>
<protein>
    <submittedName>
        <fullName evidence="3">CSON014497 protein</fullName>
    </submittedName>
</protein>
<sequence length="88" mass="9198">MFSILVLDDFSCLDSVVIFVSFDLTVVISLTLISSVNVCVISTEGVCRTPTANAIGVRGTPSDGDRGSFEITKPSKASIDISVVVGVD</sequence>
<dbReference type="VEuPathDB" id="VectorBase:CSON014497"/>
<reference evidence="2" key="1">
    <citation type="submission" date="2018-04" db="EMBL/GenBank/DDBJ databases">
        <authorList>
            <person name="Go L.Y."/>
            <person name="Mitchell J.A."/>
        </authorList>
    </citation>
    <scope>NUCLEOTIDE SEQUENCE</scope>
    <source>
        <tissue evidence="2">Whole organism</tissue>
    </source>
</reference>
<dbReference type="AlphaFoldDB" id="A0A336MAN4"/>
<proteinExistence type="predicted"/>
<dbReference type="EMBL" id="UFQS01000822">
    <property type="protein sequence ID" value="SSX07059.1"/>
    <property type="molecule type" value="Genomic_DNA"/>
</dbReference>
<evidence type="ECO:0000256" key="1">
    <source>
        <dbReference type="SAM" id="Phobius"/>
    </source>
</evidence>
<name>A0A336MAN4_CULSO</name>
<accession>A0A336MAN4</accession>
<keyword evidence="1" id="KW-1133">Transmembrane helix</keyword>
<gene>
    <name evidence="3" type="primary">CSON014497</name>
</gene>
<reference evidence="3" key="2">
    <citation type="submission" date="2018-07" db="EMBL/GenBank/DDBJ databases">
        <authorList>
            <person name="Quirk P.G."/>
            <person name="Krulwich T.A."/>
        </authorList>
    </citation>
    <scope>NUCLEOTIDE SEQUENCE</scope>
</reference>